<comment type="caution">
    <text evidence="1">The sequence shown here is derived from an EMBL/GenBank/DDBJ whole genome shotgun (WGS) entry which is preliminary data.</text>
</comment>
<dbReference type="Proteomes" id="UP001151002">
    <property type="component" value="Unassembled WGS sequence"/>
</dbReference>
<sequence length="236" mass="25422">MGKEYEAHIEVTVPAAPEQVWEAIATGPGVSSWYIGRTEIDESTVRTVFGGGAMPASDITAADEPEHFAFRTPTADDGRFQAFEFLVEGREQSGAVLRVVAGGFLPGDDWADEYEAMSYGLELFFATLAEYLNHFAGRAGTPVTVFGPPVDDWTAAWDTLHDTLGLSPSPKAGDIATDGSEVFFANPHTLALRTREGLFRYIRGLNGTMIAAHVIFPPADAAAGRWQAVLDSLPAR</sequence>
<dbReference type="Gene3D" id="3.30.530.20">
    <property type="match status" value="1"/>
</dbReference>
<accession>A0ABT4BAA4</accession>
<organism evidence="1 2">
    <name type="scientific">Paractinoplanes pyxinae</name>
    <dbReference type="NCBI Taxonomy" id="2997416"/>
    <lineage>
        <taxon>Bacteria</taxon>
        <taxon>Bacillati</taxon>
        <taxon>Actinomycetota</taxon>
        <taxon>Actinomycetes</taxon>
        <taxon>Micromonosporales</taxon>
        <taxon>Micromonosporaceae</taxon>
        <taxon>Paractinoplanes</taxon>
    </lineage>
</organism>
<name>A0ABT4BAA4_9ACTN</name>
<dbReference type="EMBL" id="JAPNTZ010000015">
    <property type="protein sequence ID" value="MCY1143432.1"/>
    <property type="molecule type" value="Genomic_DNA"/>
</dbReference>
<keyword evidence="2" id="KW-1185">Reference proteome</keyword>
<gene>
    <name evidence="1" type="ORF">OWR29_36000</name>
</gene>
<dbReference type="InterPro" id="IPR023393">
    <property type="entry name" value="START-like_dom_sf"/>
</dbReference>
<protein>
    <submittedName>
        <fullName evidence="1">SRPBCC domain-containing protein</fullName>
    </submittedName>
</protein>
<dbReference type="SUPFAM" id="SSF55961">
    <property type="entry name" value="Bet v1-like"/>
    <property type="match status" value="1"/>
</dbReference>
<evidence type="ECO:0000313" key="2">
    <source>
        <dbReference type="Proteomes" id="UP001151002"/>
    </source>
</evidence>
<reference evidence="1" key="1">
    <citation type="submission" date="2022-11" db="EMBL/GenBank/DDBJ databases">
        <authorList>
            <person name="Somphong A."/>
            <person name="Phongsopitanun W."/>
        </authorList>
    </citation>
    <scope>NUCLEOTIDE SEQUENCE</scope>
    <source>
        <strain evidence="1">Pm04-4</strain>
    </source>
</reference>
<dbReference type="CDD" id="cd07814">
    <property type="entry name" value="SRPBCC_CalC_Aha1-like"/>
    <property type="match status" value="1"/>
</dbReference>
<evidence type="ECO:0000313" key="1">
    <source>
        <dbReference type="EMBL" id="MCY1143432.1"/>
    </source>
</evidence>
<proteinExistence type="predicted"/>
<dbReference type="RefSeq" id="WP_267567959.1">
    <property type="nucleotide sequence ID" value="NZ_JAPNTZ010000015.1"/>
</dbReference>